<dbReference type="HOGENOM" id="CLU_569865_0_0_1"/>
<dbReference type="CDD" id="cd14686">
    <property type="entry name" value="bZIP"/>
    <property type="match status" value="1"/>
</dbReference>
<dbReference type="GeneID" id="24410868"/>
<accession>E3QHM1</accession>
<dbReference type="Gene3D" id="1.20.5.170">
    <property type="match status" value="1"/>
</dbReference>
<dbReference type="eggNOG" id="ENOG502RAV5">
    <property type="taxonomic scope" value="Eukaryota"/>
</dbReference>
<evidence type="ECO:0000313" key="3">
    <source>
        <dbReference type="EMBL" id="EFQ30359.1"/>
    </source>
</evidence>
<gene>
    <name evidence="3" type="ORF">GLRG_05503</name>
</gene>
<keyword evidence="4" id="KW-1185">Reference proteome</keyword>
<dbReference type="STRING" id="645133.E3QHM1"/>
<protein>
    <recommendedName>
        <fullName evidence="5">BZIP domain-containing protein</fullName>
    </recommendedName>
</protein>
<proteinExistence type="predicted"/>
<dbReference type="EMBL" id="GG697349">
    <property type="protein sequence ID" value="EFQ30359.1"/>
    <property type="molecule type" value="Genomic_DNA"/>
</dbReference>
<dbReference type="AlphaFoldDB" id="E3QHM1"/>
<feature type="compositionally biased region" description="Low complexity" evidence="2">
    <location>
        <begin position="315"/>
        <end position="327"/>
    </location>
</feature>
<dbReference type="RefSeq" id="XP_008094379.1">
    <property type="nucleotide sequence ID" value="XM_008096188.1"/>
</dbReference>
<dbReference type="Proteomes" id="UP000008782">
    <property type="component" value="Unassembled WGS sequence"/>
</dbReference>
<evidence type="ECO:0000256" key="2">
    <source>
        <dbReference type="SAM" id="MobiDB-lite"/>
    </source>
</evidence>
<dbReference type="OrthoDB" id="2943660at2759"/>
<feature type="compositionally biased region" description="Low complexity" evidence="2">
    <location>
        <begin position="282"/>
        <end position="291"/>
    </location>
</feature>
<feature type="compositionally biased region" description="Polar residues" evidence="2">
    <location>
        <begin position="247"/>
        <end position="258"/>
    </location>
</feature>
<sequence>MKDVQRQRDAVLKALTAPGQARVLRRLRTGAQRERDAALEALAAPGQAHDVLRRLQSGEKLDSIYDHFEMYGSASPTTSQLSDTSNQLQNINEEASLTPTQMTIDSPRTLSHTNSAVPEGPETSHIHSAVKGQDSVSNCAEDEPDRLVPHLQTPTLSNATLTNGIDAHPDADRMPEVPLGMFMEQNTPMIFPNPYCPDRAYPTDSIGNIFWWHSDISDPMQPNYGAPPSTDPYVGPYQQFTAPYIPSQGQDSYPQPISTLPPVPDKSPPISRSSSQERPHYSAASSTTTTTIGESRYPTPPPTKKRKLPTRDNVSSTTSGTGSRSRSNTFVPEEKTANKKPSNQQHSSRERERHRRASARNWQRQKQQTAELEAVMKFAESRNRELHREYAEVLRQVVDVKNALMDHAKCNNPGINSWLHSQATNIHFTTAVNLIVVS</sequence>
<dbReference type="VEuPathDB" id="FungiDB:GLRG_05503"/>
<feature type="coiled-coil region" evidence="1">
    <location>
        <begin position="369"/>
        <end position="403"/>
    </location>
</feature>
<evidence type="ECO:0000256" key="1">
    <source>
        <dbReference type="SAM" id="Coils"/>
    </source>
</evidence>
<feature type="region of interest" description="Disordered" evidence="2">
    <location>
        <begin position="222"/>
        <end position="368"/>
    </location>
</feature>
<name>E3QHM1_COLGM</name>
<evidence type="ECO:0008006" key="5">
    <source>
        <dbReference type="Google" id="ProtNLM"/>
    </source>
</evidence>
<organism evidence="4">
    <name type="scientific">Colletotrichum graminicola (strain M1.001 / M2 / FGSC 10212)</name>
    <name type="common">Maize anthracnose fungus</name>
    <name type="synonym">Glomerella graminicola</name>
    <dbReference type="NCBI Taxonomy" id="645133"/>
    <lineage>
        <taxon>Eukaryota</taxon>
        <taxon>Fungi</taxon>
        <taxon>Dikarya</taxon>
        <taxon>Ascomycota</taxon>
        <taxon>Pezizomycotina</taxon>
        <taxon>Sordariomycetes</taxon>
        <taxon>Hypocreomycetidae</taxon>
        <taxon>Glomerellales</taxon>
        <taxon>Glomerellaceae</taxon>
        <taxon>Colletotrichum</taxon>
        <taxon>Colletotrichum graminicola species complex</taxon>
    </lineage>
</organism>
<evidence type="ECO:0000313" key="4">
    <source>
        <dbReference type="Proteomes" id="UP000008782"/>
    </source>
</evidence>
<keyword evidence="1" id="KW-0175">Coiled coil</keyword>
<reference evidence="4" key="1">
    <citation type="journal article" date="2012" name="Nat. Genet.">
        <title>Lifestyle transitions in plant pathogenic Colletotrichum fungi deciphered by genome and transcriptome analyses.</title>
        <authorList>
            <person name="O'Connell R.J."/>
            <person name="Thon M.R."/>
            <person name="Hacquard S."/>
            <person name="Amyotte S.G."/>
            <person name="Kleemann J."/>
            <person name="Torres M.F."/>
            <person name="Damm U."/>
            <person name="Buiate E.A."/>
            <person name="Epstein L."/>
            <person name="Alkan N."/>
            <person name="Altmueller J."/>
            <person name="Alvarado-Balderrama L."/>
            <person name="Bauser C.A."/>
            <person name="Becker C."/>
            <person name="Birren B.W."/>
            <person name="Chen Z."/>
            <person name="Choi J."/>
            <person name="Crouch J.A."/>
            <person name="Duvick J.P."/>
            <person name="Farman M.A."/>
            <person name="Gan P."/>
            <person name="Heiman D."/>
            <person name="Henrissat B."/>
            <person name="Howard R.J."/>
            <person name="Kabbage M."/>
            <person name="Koch C."/>
            <person name="Kracher B."/>
            <person name="Kubo Y."/>
            <person name="Law A.D."/>
            <person name="Lebrun M.-H."/>
            <person name="Lee Y.-H."/>
            <person name="Miyara I."/>
            <person name="Moore N."/>
            <person name="Neumann U."/>
            <person name="Nordstroem K."/>
            <person name="Panaccione D.G."/>
            <person name="Panstruga R."/>
            <person name="Place M."/>
            <person name="Proctor R.H."/>
            <person name="Prusky D."/>
            <person name="Rech G."/>
            <person name="Reinhardt R."/>
            <person name="Rollins J.A."/>
            <person name="Rounsley S."/>
            <person name="Schardl C.L."/>
            <person name="Schwartz D.C."/>
            <person name="Shenoy N."/>
            <person name="Shirasu K."/>
            <person name="Sikhakolli U.R."/>
            <person name="Stueber K."/>
            <person name="Sukno S.A."/>
            <person name="Sweigard J.A."/>
            <person name="Takano Y."/>
            <person name="Takahara H."/>
            <person name="Trail F."/>
            <person name="van der Does H.C."/>
            <person name="Voll L.M."/>
            <person name="Will I."/>
            <person name="Young S."/>
            <person name="Zeng Q."/>
            <person name="Zhang J."/>
            <person name="Zhou S."/>
            <person name="Dickman M.B."/>
            <person name="Schulze-Lefert P."/>
            <person name="Ver Loren van Themaat E."/>
            <person name="Ma L.-J."/>
            <person name="Vaillancourt L.J."/>
        </authorList>
    </citation>
    <scope>NUCLEOTIDE SEQUENCE [LARGE SCALE GENOMIC DNA]</scope>
    <source>
        <strain evidence="4">M1.001 / M2 / FGSC 10212</strain>
    </source>
</reference>